<dbReference type="AlphaFoldDB" id="A0A0F9XCW5"/>
<accession>A0A0F9XCW5</accession>
<comment type="caution">
    <text evidence="2">The sequence shown here is derived from an EMBL/GenBank/DDBJ whole genome shotgun (WGS) entry which is preliminary data.</text>
</comment>
<gene>
    <name evidence="2" type="ORF">LCGC14_0237350</name>
</gene>
<dbReference type="PIRSF" id="PIRSF012335">
    <property type="entry name" value="UCP012335"/>
    <property type="match status" value="1"/>
</dbReference>
<sequence>MKLIQKALLAGFVASASLLTGCASVNMAPAALDAELKTFAAPPADMSAVYIYRDSTIGAALKKDVRIDGRTIGETGYMTYFYQQLPPGEHILATESEFGDNSIVLDAKAGQNHFVQQYIRFGAFVAGAGLRVVPENEGKRGVQSTKLAQSAE</sequence>
<evidence type="ECO:0000259" key="1">
    <source>
        <dbReference type="Pfam" id="PF11008"/>
    </source>
</evidence>
<dbReference type="Pfam" id="PF11008">
    <property type="entry name" value="DUF2846"/>
    <property type="match status" value="1"/>
</dbReference>
<name>A0A0F9XCW5_9ZZZZ</name>
<evidence type="ECO:0000313" key="2">
    <source>
        <dbReference type="EMBL" id="KKN89603.1"/>
    </source>
</evidence>
<reference evidence="2" key="1">
    <citation type="journal article" date="2015" name="Nature">
        <title>Complex archaea that bridge the gap between prokaryotes and eukaryotes.</title>
        <authorList>
            <person name="Spang A."/>
            <person name="Saw J.H."/>
            <person name="Jorgensen S.L."/>
            <person name="Zaremba-Niedzwiedzka K."/>
            <person name="Martijn J."/>
            <person name="Lind A.E."/>
            <person name="van Eijk R."/>
            <person name="Schleper C."/>
            <person name="Guy L."/>
            <person name="Ettema T.J."/>
        </authorList>
    </citation>
    <scope>NUCLEOTIDE SEQUENCE</scope>
</reference>
<dbReference type="InterPro" id="IPR016596">
    <property type="entry name" value="UCP012335"/>
</dbReference>
<protein>
    <recommendedName>
        <fullName evidence="1">DUF2846 domain-containing protein</fullName>
    </recommendedName>
</protein>
<organism evidence="2">
    <name type="scientific">marine sediment metagenome</name>
    <dbReference type="NCBI Taxonomy" id="412755"/>
    <lineage>
        <taxon>unclassified sequences</taxon>
        <taxon>metagenomes</taxon>
        <taxon>ecological metagenomes</taxon>
    </lineage>
</organism>
<dbReference type="InterPro" id="IPR022548">
    <property type="entry name" value="DUF2846"/>
</dbReference>
<feature type="domain" description="DUF2846" evidence="1">
    <location>
        <begin position="44"/>
        <end position="127"/>
    </location>
</feature>
<dbReference type="PROSITE" id="PS51257">
    <property type="entry name" value="PROKAR_LIPOPROTEIN"/>
    <property type="match status" value="1"/>
</dbReference>
<dbReference type="EMBL" id="LAZR01000117">
    <property type="protein sequence ID" value="KKN89603.1"/>
    <property type="molecule type" value="Genomic_DNA"/>
</dbReference>
<proteinExistence type="predicted"/>